<dbReference type="Pfam" id="PF00005">
    <property type="entry name" value="ABC_tran"/>
    <property type="match status" value="1"/>
</dbReference>
<dbReference type="SUPFAM" id="SSF52540">
    <property type="entry name" value="P-loop containing nucleoside triphosphate hydrolases"/>
    <property type="match status" value="1"/>
</dbReference>
<dbReference type="Proteomes" id="UP000196475">
    <property type="component" value="Unassembled WGS sequence"/>
</dbReference>
<dbReference type="InterPro" id="IPR027417">
    <property type="entry name" value="P-loop_NTPase"/>
</dbReference>
<dbReference type="NCBIfam" id="TIGR01727">
    <property type="entry name" value="oligo_HPY"/>
    <property type="match status" value="1"/>
</dbReference>
<dbReference type="Pfam" id="PF08352">
    <property type="entry name" value="oligo_HPY"/>
    <property type="match status" value="1"/>
</dbReference>
<dbReference type="SMART" id="SM00382">
    <property type="entry name" value="AAA"/>
    <property type="match status" value="1"/>
</dbReference>
<dbReference type="PANTHER" id="PTHR43297">
    <property type="entry name" value="OLIGOPEPTIDE TRANSPORT ATP-BINDING PROTEIN APPD"/>
    <property type="match status" value="1"/>
</dbReference>
<evidence type="ECO:0000313" key="9">
    <source>
        <dbReference type="EMBL" id="OUM90732.1"/>
    </source>
</evidence>
<evidence type="ECO:0000256" key="4">
    <source>
        <dbReference type="ARBA" id="ARBA00022475"/>
    </source>
</evidence>
<dbReference type="InterPro" id="IPR017871">
    <property type="entry name" value="ABC_transporter-like_CS"/>
</dbReference>
<reference evidence="10" key="1">
    <citation type="submission" date="2016-06" db="EMBL/GenBank/DDBJ databases">
        <authorList>
            <person name="Nascimento L."/>
            <person name="Pereira R.V."/>
            <person name="Martins L.F."/>
            <person name="Quaggio R.B."/>
            <person name="Silva A.M."/>
            <person name="Setubal J.C."/>
        </authorList>
    </citation>
    <scope>NUCLEOTIDE SEQUENCE [LARGE SCALE GENOMIC DNA]</scope>
</reference>
<comment type="similarity">
    <text evidence="2">Belongs to the ABC transporter superfamily.</text>
</comment>
<sequence length="345" mass="37814">MSSGRASPLLRVEHLKTSFRTRYGVVEAVSDVSFDVDAGETVALVGESGSGKSVTVLSIMRLLGNTGWIAGGQILFAGRDIVHATEDQMRRMRGKEMAMVFQDPMTSLDPVYRIGDQIIEVLRIHETVNKKEAFQRAVELLRLVGLPDPEMRMNSYPHQLSGGQRQRVMIAIALACNPKLLIADEPTTALDVTVQAQILDLMKRLQAEFGSAVLLVTHDLGVVAEMADRVVVMYAGKVVEQGKVAEVFRNPQHPYTEGLLRSIPKLTTPKSKRLQAIPGSVPTLMEMPSGCRFSTRCPYAMERCAMEEPPLLELAPGRQSRCWLRESSAEVALATGDGMGMGGIH</sequence>
<evidence type="ECO:0000313" key="10">
    <source>
        <dbReference type="Proteomes" id="UP000196475"/>
    </source>
</evidence>
<dbReference type="GO" id="GO:0015833">
    <property type="term" value="P:peptide transport"/>
    <property type="evidence" value="ECO:0007669"/>
    <property type="project" value="InterPro"/>
</dbReference>
<proteinExistence type="inferred from homology"/>
<keyword evidence="3" id="KW-0813">Transport</keyword>
<keyword evidence="7" id="KW-0472">Membrane</keyword>
<dbReference type="FunFam" id="3.40.50.300:FF:000016">
    <property type="entry name" value="Oligopeptide ABC transporter ATP-binding component"/>
    <property type="match status" value="1"/>
</dbReference>
<evidence type="ECO:0000256" key="7">
    <source>
        <dbReference type="ARBA" id="ARBA00023136"/>
    </source>
</evidence>
<dbReference type="PROSITE" id="PS50893">
    <property type="entry name" value="ABC_TRANSPORTER_2"/>
    <property type="match status" value="1"/>
</dbReference>
<evidence type="ECO:0000259" key="8">
    <source>
        <dbReference type="PROSITE" id="PS50893"/>
    </source>
</evidence>
<dbReference type="Gene3D" id="3.40.50.300">
    <property type="entry name" value="P-loop containing nucleotide triphosphate hydrolases"/>
    <property type="match status" value="1"/>
</dbReference>
<dbReference type="AlphaFoldDB" id="A0A1Y3PTR6"/>
<keyword evidence="5" id="KW-0547">Nucleotide-binding</keyword>
<dbReference type="GO" id="GO:0005524">
    <property type="term" value="F:ATP binding"/>
    <property type="evidence" value="ECO:0007669"/>
    <property type="project" value="UniProtKB-KW"/>
</dbReference>
<dbReference type="GO" id="GO:0005886">
    <property type="term" value="C:plasma membrane"/>
    <property type="evidence" value="ECO:0007669"/>
    <property type="project" value="UniProtKB-SubCell"/>
</dbReference>
<dbReference type="GO" id="GO:0016887">
    <property type="term" value="F:ATP hydrolysis activity"/>
    <property type="evidence" value="ECO:0007669"/>
    <property type="project" value="InterPro"/>
</dbReference>
<evidence type="ECO:0000256" key="5">
    <source>
        <dbReference type="ARBA" id="ARBA00022741"/>
    </source>
</evidence>
<evidence type="ECO:0000256" key="3">
    <source>
        <dbReference type="ARBA" id="ARBA00022448"/>
    </source>
</evidence>
<keyword evidence="6 9" id="KW-0067">ATP-binding</keyword>
<dbReference type="InterPro" id="IPR050388">
    <property type="entry name" value="ABC_Ni/Peptide_Import"/>
</dbReference>
<accession>A0A1Y3PTR6</accession>
<dbReference type="InterPro" id="IPR003593">
    <property type="entry name" value="AAA+_ATPase"/>
</dbReference>
<comment type="caution">
    <text evidence="9">The sequence shown here is derived from an EMBL/GenBank/DDBJ whole genome shotgun (WGS) entry which is preliminary data.</text>
</comment>
<gene>
    <name evidence="9" type="ORF">BAA01_07035</name>
</gene>
<dbReference type="EMBL" id="LZRT01000010">
    <property type="protein sequence ID" value="OUM90732.1"/>
    <property type="molecule type" value="Genomic_DNA"/>
</dbReference>
<evidence type="ECO:0000256" key="6">
    <source>
        <dbReference type="ARBA" id="ARBA00022840"/>
    </source>
</evidence>
<dbReference type="InterPro" id="IPR003439">
    <property type="entry name" value="ABC_transporter-like_ATP-bd"/>
</dbReference>
<dbReference type="PANTHER" id="PTHR43297:SF2">
    <property type="entry name" value="DIPEPTIDE TRANSPORT ATP-BINDING PROTEIN DPPD"/>
    <property type="match status" value="1"/>
</dbReference>
<dbReference type="PROSITE" id="PS00211">
    <property type="entry name" value="ABC_TRANSPORTER_1"/>
    <property type="match status" value="1"/>
</dbReference>
<protein>
    <submittedName>
        <fullName evidence="9">Peptide ABC transporter ATP-binding protein</fullName>
    </submittedName>
</protein>
<dbReference type="InterPro" id="IPR013563">
    <property type="entry name" value="Oligopep_ABC_C"/>
</dbReference>
<comment type="subcellular location">
    <subcellularLocation>
        <location evidence="1">Cell membrane</location>
        <topology evidence="1">Peripheral membrane protein</topology>
    </subcellularLocation>
</comment>
<evidence type="ECO:0000256" key="1">
    <source>
        <dbReference type="ARBA" id="ARBA00004202"/>
    </source>
</evidence>
<dbReference type="CDD" id="cd03257">
    <property type="entry name" value="ABC_NikE_OppD_transporters"/>
    <property type="match status" value="1"/>
</dbReference>
<name>A0A1Y3PTR6_9BACI</name>
<organism evidence="9 10">
    <name type="scientific">Bacillus thermozeamaize</name>
    <dbReference type="NCBI Taxonomy" id="230954"/>
    <lineage>
        <taxon>Bacteria</taxon>
        <taxon>Bacillati</taxon>
        <taxon>Bacillota</taxon>
        <taxon>Bacilli</taxon>
        <taxon>Bacillales</taxon>
        <taxon>Bacillaceae</taxon>
        <taxon>Bacillus</taxon>
    </lineage>
</organism>
<keyword evidence="4" id="KW-1003">Cell membrane</keyword>
<evidence type="ECO:0000256" key="2">
    <source>
        <dbReference type="ARBA" id="ARBA00005417"/>
    </source>
</evidence>
<feature type="domain" description="ABC transporter" evidence="8">
    <location>
        <begin position="10"/>
        <end position="260"/>
    </location>
</feature>